<name>A0A916K6G5_9BACL</name>
<gene>
    <name evidence="7" type="primary">vraR_2</name>
    <name evidence="7" type="ORF">PAESOLCIP111_03989</name>
</gene>
<evidence type="ECO:0000256" key="1">
    <source>
        <dbReference type="ARBA" id="ARBA00022553"/>
    </source>
</evidence>
<evidence type="ECO:0000313" key="7">
    <source>
        <dbReference type="EMBL" id="CAG7638903.1"/>
    </source>
</evidence>
<dbReference type="PANTHER" id="PTHR43214">
    <property type="entry name" value="TWO-COMPONENT RESPONSE REGULATOR"/>
    <property type="match status" value="1"/>
</dbReference>
<dbReference type="AlphaFoldDB" id="A0A916K6G5"/>
<evidence type="ECO:0000256" key="2">
    <source>
        <dbReference type="ARBA" id="ARBA00023015"/>
    </source>
</evidence>
<feature type="domain" description="Response regulatory" evidence="6">
    <location>
        <begin position="5"/>
        <end position="124"/>
    </location>
</feature>
<evidence type="ECO:0000259" key="6">
    <source>
        <dbReference type="PROSITE" id="PS50110"/>
    </source>
</evidence>
<proteinExistence type="predicted"/>
<keyword evidence="2" id="KW-0805">Transcription regulation</keyword>
<dbReference type="PROSITE" id="PS50110">
    <property type="entry name" value="RESPONSE_REGULATORY"/>
    <property type="match status" value="1"/>
</dbReference>
<evidence type="ECO:0000256" key="5">
    <source>
        <dbReference type="PROSITE-ProRule" id="PRU00169"/>
    </source>
</evidence>
<dbReference type="EMBL" id="CAJVAS010000019">
    <property type="protein sequence ID" value="CAG7638903.1"/>
    <property type="molecule type" value="Genomic_DNA"/>
</dbReference>
<organism evidence="7 8">
    <name type="scientific">Paenibacillus solanacearum</name>
    <dbReference type="NCBI Taxonomy" id="2048548"/>
    <lineage>
        <taxon>Bacteria</taxon>
        <taxon>Bacillati</taxon>
        <taxon>Bacillota</taxon>
        <taxon>Bacilli</taxon>
        <taxon>Bacillales</taxon>
        <taxon>Paenibacillaceae</taxon>
        <taxon>Paenibacillus</taxon>
    </lineage>
</organism>
<dbReference type="GO" id="GO:0000160">
    <property type="term" value="P:phosphorelay signal transduction system"/>
    <property type="evidence" value="ECO:0007669"/>
    <property type="project" value="InterPro"/>
</dbReference>
<feature type="modified residue" description="4-aspartylphosphate" evidence="5">
    <location>
        <position position="56"/>
    </location>
</feature>
<dbReference type="CDD" id="cd17535">
    <property type="entry name" value="REC_NarL-like"/>
    <property type="match status" value="1"/>
</dbReference>
<dbReference type="Pfam" id="PF00196">
    <property type="entry name" value="GerE"/>
    <property type="match status" value="1"/>
</dbReference>
<sequence length="208" mass="23988">MEKLKVLFVEDDPDWQEGIRNYLEGNKEIDLFSIASTAEECFAVLRQERVDVVLMDIFLGDRQANGLDVTLDITIQFPNVKVIMLTSLDKDDDIFNEAFMNGAYEYIYKHEFELLPDTIVSAKRNGTHKIGERLRKLVYEKKKSLLSKGDRELLKLITAGKTQAEISERLCISLAGVKKHIGRLMKKFQWRGTSKELADKCRKWGLLE</sequence>
<dbReference type="PANTHER" id="PTHR43214:SF43">
    <property type="entry name" value="TWO-COMPONENT RESPONSE REGULATOR"/>
    <property type="match status" value="1"/>
</dbReference>
<keyword evidence="1 5" id="KW-0597">Phosphoprotein</keyword>
<dbReference type="GO" id="GO:0006355">
    <property type="term" value="P:regulation of DNA-templated transcription"/>
    <property type="evidence" value="ECO:0007669"/>
    <property type="project" value="InterPro"/>
</dbReference>
<dbReference type="Pfam" id="PF00072">
    <property type="entry name" value="Response_reg"/>
    <property type="match status" value="1"/>
</dbReference>
<dbReference type="InterPro" id="IPR000792">
    <property type="entry name" value="Tscrpt_reg_LuxR_C"/>
</dbReference>
<dbReference type="InterPro" id="IPR001789">
    <property type="entry name" value="Sig_transdc_resp-reg_receiver"/>
</dbReference>
<dbReference type="GO" id="GO:0003677">
    <property type="term" value="F:DNA binding"/>
    <property type="evidence" value="ECO:0007669"/>
    <property type="project" value="UniProtKB-KW"/>
</dbReference>
<keyword evidence="3" id="KW-0238">DNA-binding</keyword>
<evidence type="ECO:0000256" key="3">
    <source>
        <dbReference type="ARBA" id="ARBA00023125"/>
    </source>
</evidence>
<dbReference type="InterPro" id="IPR058245">
    <property type="entry name" value="NreC/VraR/RcsB-like_REC"/>
</dbReference>
<evidence type="ECO:0000256" key="4">
    <source>
        <dbReference type="ARBA" id="ARBA00023163"/>
    </source>
</evidence>
<comment type="caution">
    <text evidence="7">The sequence shown here is derived from an EMBL/GenBank/DDBJ whole genome shotgun (WGS) entry which is preliminary data.</text>
</comment>
<dbReference type="InterPro" id="IPR039420">
    <property type="entry name" value="WalR-like"/>
</dbReference>
<accession>A0A916K6G5</accession>
<dbReference type="RefSeq" id="WP_218093722.1">
    <property type="nucleotide sequence ID" value="NZ_CAJVAS010000019.1"/>
</dbReference>
<evidence type="ECO:0000313" key="8">
    <source>
        <dbReference type="Proteomes" id="UP000693672"/>
    </source>
</evidence>
<keyword evidence="8" id="KW-1185">Reference proteome</keyword>
<dbReference type="SMART" id="SM00421">
    <property type="entry name" value="HTH_LUXR"/>
    <property type="match status" value="1"/>
</dbReference>
<keyword evidence="4" id="KW-0804">Transcription</keyword>
<reference evidence="7" key="1">
    <citation type="submission" date="2021-06" db="EMBL/GenBank/DDBJ databases">
        <authorList>
            <person name="Criscuolo A."/>
        </authorList>
    </citation>
    <scope>NUCLEOTIDE SEQUENCE</scope>
    <source>
        <strain evidence="7">CIP111600</strain>
    </source>
</reference>
<dbReference type="SMART" id="SM00448">
    <property type="entry name" value="REC"/>
    <property type="match status" value="1"/>
</dbReference>
<protein>
    <submittedName>
        <fullName evidence="7">Response regulator protein VraR</fullName>
    </submittedName>
</protein>
<dbReference type="Proteomes" id="UP000693672">
    <property type="component" value="Unassembled WGS sequence"/>
</dbReference>